<dbReference type="PANTHER" id="PTHR10192:SF5">
    <property type="entry name" value="GEPHYRIN"/>
    <property type="match status" value="1"/>
</dbReference>
<dbReference type="GO" id="GO:0046872">
    <property type="term" value="F:metal ion binding"/>
    <property type="evidence" value="ECO:0007669"/>
    <property type="project" value="UniProtKB-UniRule"/>
</dbReference>
<dbReference type="SUPFAM" id="SSF63882">
    <property type="entry name" value="MoeA N-terminal region -like"/>
    <property type="match status" value="1"/>
</dbReference>
<evidence type="ECO:0000256" key="1">
    <source>
        <dbReference type="ARBA" id="ARBA00002901"/>
    </source>
</evidence>
<dbReference type="Pfam" id="PF03454">
    <property type="entry name" value="MoeA_C"/>
    <property type="match status" value="1"/>
</dbReference>
<sequence length="402" mass="44454">MIPVDEAFARIMAQKIELPVAEVSLEEAVGKILREPIYADRDFPPYHRVTMDGIAIRYESYLAGEDTFRVEGMQLAGAPAQTLTHKDECLEVMTGAILPKNTDTVIRYEDVSIIERRGKRYAHILAAPKMRLQNVHQQGSDRKATDLLIPEGTLLSPAEIAVAATVGKASLKVTQAPRVAIISTGDELVKVTQTPLPHQIRKSNSYMLQAAMREQNVLADVFHLIDDKSLLLDELQQKFKKYQVLVLSGGVSKGKADFIPEVLQELGVEQVFHEVAQRPGKPFWFGKQAAGPVVFALPGNPVSTFVCYYKYIRLWLRAILGAAPAWNLQAHLTTEITFNPKLTYFLPVKVFISATGWRAQPVPIGGSGDFAGLLAADGFLELPPDQIKFSPGDTFPFIGFRS</sequence>
<gene>
    <name evidence="8" type="ORF">HUW51_12025</name>
</gene>
<dbReference type="Proteomes" id="UP000515237">
    <property type="component" value="Chromosome"/>
</dbReference>
<evidence type="ECO:0000256" key="6">
    <source>
        <dbReference type="RuleBase" id="RU365090"/>
    </source>
</evidence>
<dbReference type="UniPathway" id="UPA00344"/>
<proteinExistence type="inferred from homology"/>
<comment type="similarity">
    <text evidence="3 6">Belongs to the MoeA family.</text>
</comment>
<evidence type="ECO:0000256" key="3">
    <source>
        <dbReference type="ARBA" id="ARBA00010763"/>
    </source>
</evidence>
<evidence type="ECO:0000256" key="2">
    <source>
        <dbReference type="ARBA" id="ARBA00005046"/>
    </source>
</evidence>
<name>A0A7G7G8C8_9BACT</name>
<keyword evidence="6" id="KW-0460">Magnesium</keyword>
<keyword evidence="6" id="KW-0479">Metal-binding</keyword>
<dbReference type="InterPro" id="IPR001453">
    <property type="entry name" value="MoaB/Mog_dom"/>
</dbReference>
<dbReference type="NCBIfam" id="TIGR00177">
    <property type="entry name" value="molyb_syn"/>
    <property type="match status" value="1"/>
</dbReference>
<evidence type="ECO:0000256" key="5">
    <source>
        <dbReference type="ARBA" id="ARBA00047317"/>
    </source>
</evidence>
<dbReference type="PROSITE" id="PS01079">
    <property type="entry name" value="MOCF_BIOSYNTHESIS_2"/>
    <property type="match status" value="1"/>
</dbReference>
<dbReference type="Pfam" id="PF03453">
    <property type="entry name" value="MoeA_N"/>
    <property type="match status" value="1"/>
</dbReference>
<organism evidence="8 9">
    <name type="scientific">Adhaeribacter swui</name>
    <dbReference type="NCBI Taxonomy" id="2086471"/>
    <lineage>
        <taxon>Bacteria</taxon>
        <taxon>Pseudomonadati</taxon>
        <taxon>Bacteroidota</taxon>
        <taxon>Cytophagia</taxon>
        <taxon>Cytophagales</taxon>
        <taxon>Hymenobacteraceae</taxon>
        <taxon>Adhaeribacter</taxon>
    </lineage>
</organism>
<evidence type="ECO:0000313" key="9">
    <source>
        <dbReference type="Proteomes" id="UP000515237"/>
    </source>
</evidence>
<dbReference type="EC" id="2.10.1.1" evidence="6"/>
<dbReference type="Pfam" id="PF00994">
    <property type="entry name" value="MoCF_biosynth"/>
    <property type="match status" value="1"/>
</dbReference>
<reference evidence="8 9" key="1">
    <citation type="journal article" date="2018" name="Int. J. Syst. Evol. Microbiol.">
        <title>Adhaeribacter swui sp. nov., isolated from wet mud.</title>
        <authorList>
            <person name="Kim D.U."/>
            <person name="Kim K.W."/>
            <person name="Kang M.S."/>
            <person name="Kim J.Y."/>
            <person name="Jang J.H."/>
            <person name="Kim M.K."/>
        </authorList>
    </citation>
    <scope>NUCLEOTIDE SEQUENCE [LARGE SCALE GENOMIC DNA]</scope>
    <source>
        <strain evidence="8 9">KCTC 52873</strain>
    </source>
</reference>
<dbReference type="InterPro" id="IPR008284">
    <property type="entry name" value="MoCF_biosynth_CS"/>
</dbReference>
<comment type="catalytic activity">
    <reaction evidence="5">
        <text>adenylyl-molybdopterin + molybdate = Mo-molybdopterin + AMP + H(+)</text>
        <dbReference type="Rhea" id="RHEA:35047"/>
        <dbReference type="ChEBI" id="CHEBI:15378"/>
        <dbReference type="ChEBI" id="CHEBI:36264"/>
        <dbReference type="ChEBI" id="CHEBI:62727"/>
        <dbReference type="ChEBI" id="CHEBI:71302"/>
        <dbReference type="ChEBI" id="CHEBI:456215"/>
        <dbReference type="EC" id="2.10.1.1"/>
    </reaction>
</comment>
<evidence type="ECO:0000259" key="7">
    <source>
        <dbReference type="SMART" id="SM00852"/>
    </source>
</evidence>
<protein>
    <recommendedName>
        <fullName evidence="6">Molybdopterin molybdenumtransferase</fullName>
        <ecNumber evidence="6">2.10.1.1</ecNumber>
    </recommendedName>
</protein>
<dbReference type="RefSeq" id="WP_185274264.1">
    <property type="nucleotide sequence ID" value="NZ_CP055156.1"/>
</dbReference>
<dbReference type="SUPFAM" id="SSF53218">
    <property type="entry name" value="Molybdenum cofactor biosynthesis proteins"/>
    <property type="match status" value="1"/>
</dbReference>
<dbReference type="InterPro" id="IPR038987">
    <property type="entry name" value="MoeA-like"/>
</dbReference>
<dbReference type="PANTHER" id="PTHR10192">
    <property type="entry name" value="MOLYBDOPTERIN BIOSYNTHESIS PROTEIN"/>
    <property type="match status" value="1"/>
</dbReference>
<dbReference type="InterPro" id="IPR036425">
    <property type="entry name" value="MoaB/Mog-like_dom_sf"/>
</dbReference>
<feature type="domain" description="MoaB/Mog" evidence="7">
    <location>
        <begin position="180"/>
        <end position="318"/>
    </location>
</feature>
<keyword evidence="6 8" id="KW-0808">Transferase</keyword>
<dbReference type="InterPro" id="IPR005111">
    <property type="entry name" value="MoeA_C_domain_IV"/>
</dbReference>
<dbReference type="EMBL" id="CP055156">
    <property type="protein sequence ID" value="QNF33412.1"/>
    <property type="molecule type" value="Genomic_DNA"/>
</dbReference>
<dbReference type="SUPFAM" id="SSF63867">
    <property type="entry name" value="MoeA C-terminal domain-like"/>
    <property type="match status" value="1"/>
</dbReference>
<dbReference type="GO" id="GO:0005829">
    <property type="term" value="C:cytosol"/>
    <property type="evidence" value="ECO:0007669"/>
    <property type="project" value="TreeGrafter"/>
</dbReference>
<dbReference type="CDD" id="cd00887">
    <property type="entry name" value="MoeA"/>
    <property type="match status" value="1"/>
</dbReference>
<keyword evidence="9" id="KW-1185">Reference proteome</keyword>
<dbReference type="SMART" id="SM00852">
    <property type="entry name" value="MoCF_biosynth"/>
    <property type="match status" value="1"/>
</dbReference>
<accession>A0A7G7G8C8</accession>
<dbReference type="GO" id="GO:0006777">
    <property type="term" value="P:Mo-molybdopterin cofactor biosynthetic process"/>
    <property type="evidence" value="ECO:0007669"/>
    <property type="project" value="UniProtKB-UniRule"/>
</dbReference>
<comment type="cofactor">
    <cofactor evidence="6">
        <name>Mg(2+)</name>
        <dbReference type="ChEBI" id="CHEBI:18420"/>
    </cofactor>
</comment>
<dbReference type="InterPro" id="IPR036135">
    <property type="entry name" value="MoeA_linker/N_sf"/>
</dbReference>
<keyword evidence="4 6" id="KW-0501">Molybdenum cofactor biosynthesis</keyword>
<comment type="function">
    <text evidence="1 6">Catalyzes the insertion of molybdate into adenylated molybdopterin with the concomitant release of AMP.</text>
</comment>
<dbReference type="Gene3D" id="3.40.980.10">
    <property type="entry name" value="MoaB/Mog-like domain"/>
    <property type="match status" value="1"/>
</dbReference>
<dbReference type="InterPro" id="IPR036688">
    <property type="entry name" value="MoeA_C_domain_IV_sf"/>
</dbReference>
<keyword evidence="6" id="KW-0500">Molybdenum</keyword>
<evidence type="ECO:0000256" key="4">
    <source>
        <dbReference type="ARBA" id="ARBA00023150"/>
    </source>
</evidence>
<dbReference type="Gene3D" id="2.170.190.11">
    <property type="entry name" value="Molybdopterin biosynthesis moea protein, domain 3"/>
    <property type="match status" value="1"/>
</dbReference>
<dbReference type="Gene3D" id="2.40.340.10">
    <property type="entry name" value="MoeA, C-terminal, domain IV"/>
    <property type="match status" value="1"/>
</dbReference>
<dbReference type="InterPro" id="IPR005110">
    <property type="entry name" value="MoeA_linker/N"/>
</dbReference>
<dbReference type="AlphaFoldDB" id="A0A7G7G8C8"/>
<dbReference type="GO" id="GO:0061599">
    <property type="term" value="F:molybdopterin molybdotransferase activity"/>
    <property type="evidence" value="ECO:0007669"/>
    <property type="project" value="UniProtKB-UniRule"/>
</dbReference>
<dbReference type="KEGG" id="aswu:HUW51_12025"/>
<dbReference type="Gene3D" id="3.90.105.10">
    <property type="entry name" value="Molybdopterin biosynthesis moea protein, domain 2"/>
    <property type="match status" value="1"/>
</dbReference>
<comment type="pathway">
    <text evidence="2 6">Cofactor biosynthesis; molybdopterin biosynthesis.</text>
</comment>
<evidence type="ECO:0000313" key="8">
    <source>
        <dbReference type="EMBL" id="QNF33412.1"/>
    </source>
</evidence>